<evidence type="ECO:0000313" key="1">
    <source>
        <dbReference type="EMBL" id="KIM30036.1"/>
    </source>
</evidence>
<evidence type="ECO:0008006" key="3">
    <source>
        <dbReference type="Google" id="ProtNLM"/>
    </source>
</evidence>
<sequence>MLTIFPVELCLDILEYLKPQENDVPAIGSNSCWTKLTSVVKLPPTIVTDEEEIEPWATAMKAREKGPKEPCALWKLRQTCKAMNNICAPMLFHSINLIERDPESFLSVPIRYADHIRELRVLVDPFVLSRAQIDAKEEVFDQTEKYQAEVVELIKASRNLSSIGLYFRSAGTSMEGIVDSIVHNMHLGRIQLLGVYSLLVLHRDIGDWAWNSIQERSSWELFDALIRNPKATKSLKALDIATTTIHPTAYDTLRAHFPSLESFTIRRSLRSHLGRIWDPNEQSKWHPKQNLTRLHIIDCLAAYAPHIPELVRHFKALKYLLVSTCGSWEDEYPPPRPTGWRMKPDALYDSRRLDVAHVEHMAFWEILALGIIPTRKLILSNIQRGDFIGAVQADSDIFPHLETLSLVPTAYYLSIEANGRVDHPTYEEDNAILRSLQAWAKDRGVKIDFEGFVIKDGGGSFGFA</sequence>
<gene>
    <name evidence="1" type="ORF">M408DRAFT_328452</name>
</gene>
<protein>
    <recommendedName>
        <fullName evidence="3">F-box domain-containing protein</fullName>
    </recommendedName>
</protein>
<organism evidence="1 2">
    <name type="scientific">Serendipita vermifera MAFF 305830</name>
    <dbReference type="NCBI Taxonomy" id="933852"/>
    <lineage>
        <taxon>Eukaryota</taxon>
        <taxon>Fungi</taxon>
        <taxon>Dikarya</taxon>
        <taxon>Basidiomycota</taxon>
        <taxon>Agaricomycotina</taxon>
        <taxon>Agaricomycetes</taxon>
        <taxon>Sebacinales</taxon>
        <taxon>Serendipitaceae</taxon>
        <taxon>Serendipita</taxon>
    </lineage>
</organism>
<dbReference type="AlphaFoldDB" id="A0A0C3BF03"/>
<evidence type="ECO:0000313" key="2">
    <source>
        <dbReference type="Proteomes" id="UP000054097"/>
    </source>
</evidence>
<dbReference type="SUPFAM" id="SSF52047">
    <property type="entry name" value="RNI-like"/>
    <property type="match status" value="1"/>
</dbReference>
<dbReference type="HOGENOM" id="CLU_046322_0_0_1"/>
<reference evidence="2" key="2">
    <citation type="submission" date="2015-01" db="EMBL/GenBank/DDBJ databases">
        <title>Evolutionary Origins and Diversification of the Mycorrhizal Mutualists.</title>
        <authorList>
            <consortium name="DOE Joint Genome Institute"/>
            <consortium name="Mycorrhizal Genomics Consortium"/>
            <person name="Kohler A."/>
            <person name="Kuo A."/>
            <person name="Nagy L.G."/>
            <person name="Floudas D."/>
            <person name="Copeland A."/>
            <person name="Barry K.W."/>
            <person name="Cichocki N."/>
            <person name="Veneault-Fourrey C."/>
            <person name="LaButti K."/>
            <person name="Lindquist E.A."/>
            <person name="Lipzen A."/>
            <person name="Lundell T."/>
            <person name="Morin E."/>
            <person name="Murat C."/>
            <person name="Riley R."/>
            <person name="Ohm R."/>
            <person name="Sun H."/>
            <person name="Tunlid A."/>
            <person name="Henrissat B."/>
            <person name="Grigoriev I.V."/>
            <person name="Hibbett D.S."/>
            <person name="Martin F."/>
        </authorList>
    </citation>
    <scope>NUCLEOTIDE SEQUENCE [LARGE SCALE GENOMIC DNA]</scope>
    <source>
        <strain evidence="2">MAFF 305830</strain>
    </source>
</reference>
<keyword evidence="2" id="KW-1185">Reference proteome</keyword>
<proteinExistence type="predicted"/>
<name>A0A0C3BF03_SERVB</name>
<dbReference type="EMBL" id="KN824286">
    <property type="protein sequence ID" value="KIM30036.1"/>
    <property type="molecule type" value="Genomic_DNA"/>
</dbReference>
<dbReference type="OrthoDB" id="3134454at2759"/>
<dbReference type="Proteomes" id="UP000054097">
    <property type="component" value="Unassembled WGS sequence"/>
</dbReference>
<reference evidence="1 2" key="1">
    <citation type="submission" date="2014-04" db="EMBL/GenBank/DDBJ databases">
        <authorList>
            <consortium name="DOE Joint Genome Institute"/>
            <person name="Kuo A."/>
            <person name="Zuccaro A."/>
            <person name="Kohler A."/>
            <person name="Nagy L.G."/>
            <person name="Floudas D."/>
            <person name="Copeland A."/>
            <person name="Barry K.W."/>
            <person name="Cichocki N."/>
            <person name="Veneault-Fourrey C."/>
            <person name="LaButti K."/>
            <person name="Lindquist E.A."/>
            <person name="Lipzen A."/>
            <person name="Lundell T."/>
            <person name="Morin E."/>
            <person name="Murat C."/>
            <person name="Sun H."/>
            <person name="Tunlid A."/>
            <person name="Henrissat B."/>
            <person name="Grigoriev I.V."/>
            <person name="Hibbett D.S."/>
            <person name="Martin F."/>
            <person name="Nordberg H.P."/>
            <person name="Cantor M.N."/>
            <person name="Hua S.X."/>
        </authorList>
    </citation>
    <scope>NUCLEOTIDE SEQUENCE [LARGE SCALE GENOMIC DNA]</scope>
    <source>
        <strain evidence="1 2">MAFF 305830</strain>
    </source>
</reference>
<accession>A0A0C3BF03</accession>